<name>A0A9Q0UYY2_9ROSI</name>
<evidence type="ECO:0000313" key="3">
    <source>
        <dbReference type="Proteomes" id="UP001151752"/>
    </source>
</evidence>
<accession>A0A9Q0UYY2</accession>
<evidence type="ECO:0000256" key="1">
    <source>
        <dbReference type="SAM" id="MobiDB-lite"/>
    </source>
</evidence>
<dbReference type="Proteomes" id="UP001151752">
    <property type="component" value="Chromosome 4"/>
</dbReference>
<reference evidence="2" key="1">
    <citation type="submission" date="2022-11" db="EMBL/GenBank/DDBJ databases">
        <authorList>
            <person name="Hyden B.L."/>
            <person name="Feng K."/>
            <person name="Yates T."/>
            <person name="Jawdy S."/>
            <person name="Smart L.B."/>
            <person name="Muchero W."/>
        </authorList>
    </citation>
    <scope>NUCLEOTIDE SEQUENCE</scope>
    <source>
        <tissue evidence="2">Shoot tip</tissue>
    </source>
</reference>
<protein>
    <submittedName>
        <fullName evidence="2">Uncharacterized protein</fullName>
    </submittedName>
</protein>
<reference evidence="2" key="2">
    <citation type="journal article" date="2023" name="Int. J. Mol. Sci.">
        <title>De Novo Assembly and Annotation of 11 Diverse Shrub Willow (Salix) Genomes Reveals Novel Gene Organization in Sex-Linked Regions.</title>
        <authorList>
            <person name="Hyden B."/>
            <person name="Feng K."/>
            <person name="Yates T.B."/>
            <person name="Jawdy S."/>
            <person name="Cereghino C."/>
            <person name="Smart L.B."/>
            <person name="Muchero W."/>
        </authorList>
    </citation>
    <scope>NUCLEOTIDE SEQUENCE</scope>
    <source>
        <tissue evidence="2">Shoot tip</tissue>
    </source>
</reference>
<proteinExistence type="predicted"/>
<feature type="compositionally biased region" description="Low complexity" evidence="1">
    <location>
        <begin position="22"/>
        <end position="33"/>
    </location>
</feature>
<organism evidence="2 3">
    <name type="scientific">Salix koriyanagi</name>
    <dbReference type="NCBI Taxonomy" id="2511006"/>
    <lineage>
        <taxon>Eukaryota</taxon>
        <taxon>Viridiplantae</taxon>
        <taxon>Streptophyta</taxon>
        <taxon>Embryophyta</taxon>
        <taxon>Tracheophyta</taxon>
        <taxon>Spermatophyta</taxon>
        <taxon>Magnoliopsida</taxon>
        <taxon>eudicotyledons</taxon>
        <taxon>Gunneridae</taxon>
        <taxon>Pentapetalae</taxon>
        <taxon>rosids</taxon>
        <taxon>fabids</taxon>
        <taxon>Malpighiales</taxon>
        <taxon>Salicaceae</taxon>
        <taxon>Saliceae</taxon>
        <taxon>Salix</taxon>
    </lineage>
</organism>
<keyword evidence="3" id="KW-1185">Reference proteome</keyword>
<sequence>MISPTASSVDSSSADESDDGESSSYAGSSSSGDTFDSEPVSPPHNPWCSLAWLLCKVPSRGLFPTALWCNLARLLCRILSAGSPPSLSPHSS</sequence>
<gene>
    <name evidence="2" type="ORF">OIU74_003930</name>
</gene>
<evidence type="ECO:0000313" key="2">
    <source>
        <dbReference type="EMBL" id="KAJ6739066.1"/>
    </source>
</evidence>
<comment type="caution">
    <text evidence="2">The sequence shown here is derived from an EMBL/GenBank/DDBJ whole genome shotgun (WGS) entry which is preliminary data.</text>
</comment>
<dbReference type="EMBL" id="JAPFFM010000010">
    <property type="protein sequence ID" value="KAJ6739066.1"/>
    <property type="molecule type" value="Genomic_DNA"/>
</dbReference>
<feature type="region of interest" description="Disordered" evidence="1">
    <location>
        <begin position="1"/>
        <end position="42"/>
    </location>
</feature>
<feature type="compositionally biased region" description="Low complexity" evidence="1">
    <location>
        <begin position="1"/>
        <end position="12"/>
    </location>
</feature>
<dbReference type="AlphaFoldDB" id="A0A9Q0UYY2"/>